<keyword evidence="5" id="KW-0833">Ubl conjugation pathway</keyword>
<name>A0A9J6BJ59_POLVA</name>
<dbReference type="PIRSF" id="PIRSF037037">
    <property type="entry name" value="Kelch-like_protein_gigaxonin"/>
    <property type="match status" value="1"/>
</dbReference>
<proteinExistence type="predicted"/>
<evidence type="ECO:0000313" key="10">
    <source>
        <dbReference type="Proteomes" id="UP001107558"/>
    </source>
</evidence>
<keyword evidence="3" id="KW-0880">Kelch repeat</keyword>
<evidence type="ECO:0000256" key="4">
    <source>
        <dbReference type="ARBA" id="ARBA00022737"/>
    </source>
</evidence>
<accession>A0A9J6BJ59</accession>
<dbReference type="InterPro" id="IPR000210">
    <property type="entry name" value="BTB/POZ_dom"/>
</dbReference>
<evidence type="ECO:0000313" key="9">
    <source>
        <dbReference type="EMBL" id="KAG5669853.1"/>
    </source>
</evidence>
<dbReference type="AlphaFoldDB" id="A0A9J6BJ59"/>
<reference evidence="9" key="1">
    <citation type="submission" date="2021-03" db="EMBL/GenBank/DDBJ databases">
        <title>Chromosome level genome of the anhydrobiotic midge Polypedilum vanderplanki.</title>
        <authorList>
            <person name="Yoshida Y."/>
            <person name="Kikawada T."/>
            <person name="Gusev O."/>
        </authorList>
    </citation>
    <scope>NUCLEOTIDE SEQUENCE</scope>
    <source>
        <strain evidence="9">NIAS01</strain>
        <tissue evidence="9">Whole body or cell culture</tissue>
    </source>
</reference>
<dbReference type="Gene3D" id="3.30.710.10">
    <property type="entry name" value="Potassium Channel Kv1.1, Chain A"/>
    <property type="match status" value="1"/>
</dbReference>
<evidence type="ECO:0000256" key="6">
    <source>
        <dbReference type="ARBA" id="ARBA00023203"/>
    </source>
</evidence>
<organism evidence="9 10">
    <name type="scientific">Polypedilum vanderplanki</name>
    <name type="common">Sleeping chironomid midge</name>
    <dbReference type="NCBI Taxonomy" id="319348"/>
    <lineage>
        <taxon>Eukaryota</taxon>
        <taxon>Metazoa</taxon>
        <taxon>Ecdysozoa</taxon>
        <taxon>Arthropoda</taxon>
        <taxon>Hexapoda</taxon>
        <taxon>Insecta</taxon>
        <taxon>Pterygota</taxon>
        <taxon>Neoptera</taxon>
        <taxon>Endopterygota</taxon>
        <taxon>Diptera</taxon>
        <taxon>Nematocera</taxon>
        <taxon>Chironomoidea</taxon>
        <taxon>Chironomidae</taxon>
        <taxon>Chironominae</taxon>
        <taxon>Polypedilum</taxon>
        <taxon>Polypedilum</taxon>
    </lineage>
</organism>
<evidence type="ECO:0000256" key="7">
    <source>
        <dbReference type="ARBA" id="ARBA00043912"/>
    </source>
</evidence>
<dbReference type="InterPro" id="IPR011333">
    <property type="entry name" value="SKP1/BTB/POZ_sf"/>
</dbReference>
<comment type="pathway">
    <text evidence="1">Protein modification; protein ubiquitination.</text>
</comment>
<dbReference type="Pfam" id="PF24681">
    <property type="entry name" value="Kelch_KLHDC2_KLHL20_DRC7"/>
    <property type="match status" value="1"/>
</dbReference>
<dbReference type="PROSITE" id="PS50097">
    <property type="entry name" value="BTB"/>
    <property type="match status" value="1"/>
</dbReference>
<dbReference type="Pfam" id="PF00651">
    <property type="entry name" value="BTB"/>
    <property type="match status" value="1"/>
</dbReference>
<evidence type="ECO:0000256" key="1">
    <source>
        <dbReference type="ARBA" id="ARBA00004906"/>
    </source>
</evidence>
<dbReference type="PROSITE" id="PS51450">
    <property type="entry name" value="LRR"/>
    <property type="match status" value="1"/>
</dbReference>
<dbReference type="FunFam" id="1.25.40.420:FF:000001">
    <property type="entry name" value="Kelch-like family member 12"/>
    <property type="match status" value="1"/>
</dbReference>
<dbReference type="SUPFAM" id="SSF117281">
    <property type="entry name" value="Kelch motif"/>
    <property type="match status" value="2"/>
</dbReference>
<evidence type="ECO:0000256" key="2">
    <source>
        <dbReference type="ARBA" id="ARBA00013699"/>
    </source>
</evidence>
<dbReference type="InterPro" id="IPR011705">
    <property type="entry name" value="BACK"/>
</dbReference>
<dbReference type="SMART" id="SM00225">
    <property type="entry name" value="BTB"/>
    <property type="match status" value="1"/>
</dbReference>
<dbReference type="InterPro" id="IPR015915">
    <property type="entry name" value="Kelch-typ_b-propeller"/>
</dbReference>
<protein>
    <recommendedName>
        <fullName evidence="2">Kelch-like protein diablo</fullName>
    </recommendedName>
</protein>
<dbReference type="Gene3D" id="1.25.40.420">
    <property type="match status" value="1"/>
</dbReference>
<dbReference type="Pfam" id="PF07707">
    <property type="entry name" value="BACK"/>
    <property type="match status" value="1"/>
</dbReference>
<keyword evidence="4" id="KW-0677">Repeat</keyword>
<dbReference type="GO" id="GO:0003779">
    <property type="term" value="F:actin binding"/>
    <property type="evidence" value="ECO:0007669"/>
    <property type="project" value="UniProtKB-KW"/>
</dbReference>
<sequence>MSASTPDDSLESLYASFNSISSITAPDDLFKTRNFPQQFLQSLYNSLQMGQLIDVILISGYDNKRINAHKIVLSVSSPFFCAMFNSNMKEKYSKEIVIQEIDGETLQIIVNYCYLGTININEENVEKILSSASRFQMTNIIFICSSFLEKQLHYSNAIGFTVFAEQLQECQDLHKRSLNFVESNFMEIYQKSDEYLNMNSDQLVKLLKSNNLNVNSEEDVFKAMIKWINYSEDRSEHLPMLLECVKLSLLSPAFITDYVESYCTTIETQKMLLDAFKDQLLPERKNIQSYNLTPRLSTTGKLLSIGGIDSNKGTTNIECFDLRENKWKVLKSMPTKRLQFGCALYMDKLIIVGGRDNLKTLNSVDAVDLQTMTFTSLSSSMNTCRHGLSVALLNNALYALGGHDGWSYLNTVERLDLTNKTWSYVAPMSSMRSTCSVAILDEKIYVIGGRESSICHRTVECYDPHLNKFTYKAPMNVRRGGTSAITHNGYIYVFGGYDLPVSNPACQRTNSIERYDPKNDSWTLVANLDVARDSIGVGILGNFIITVGGFNGTEYSKSVERYDPQTNEIKELKSLNFPRAGSCIVTIRNDQLSGCSEESNFFSVQTSIVHSASSTV</sequence>
<dbReference type="Pfam" id="PF01344">
    <property type="entry name" value="Kelch_1"/>
    <property type="match status" value="1"/>
</dbReference>
<dbReference type="SUPFAM" id="SSF54695">
    <property type="entry name" value="POZ domain"/>
    <property type="match status" value="1"/>
</dbReference>
<evidence type="ECO:0000259" key="8">
    <source>
        <dbReference type="PROSITE" id="PS50097"/>
    </source>
</evidence>
<dbReference type="InterPro" id="IPR006652">
    <property type="entry name" value="Kelch_1"/>
</dbReference>
<dbReference type="Proteomes" id="UP001107558">
    <property type="component" value="Chromosome 3"/>
</dbReference>
<comment type="caution">
    <text evidence="9">The sequence shown here is derived from an EMBL/GenBank/DDBJ whole genome shotgun (WGS) entry which is preliminary data.</text>
</comment>
<evidence type="ECO:0000256" key="5">
    <source>
        <dbReference type="ARBA" id="ARBA00022786"/>
    </source>
</evidence>
<dbReference type="SMART" id="SM00612">
    <property type="entry name" value="Kelch"/>
    <property type="match status" value="6"/>
</dbReference>
<dbReference type="EMBL" id="JADBJN010000003">
    <property type="protein sequence ID" value="KAG5669853.1"/>
    <property type="molecule type" value="Genomic_DNA"/>
</dbReference>
<dbReference type="Gene3D" id="2.120.10.80">
    <property type="entry name" value="Kelch-type beta propeller"/>
    <property type="match status" value="1"/>
</dbReference>
<dbReference type="PANTHER" id="PTHR24412">
    <property type="entry name" value="KELCH PROTEIN"/>
    <property type="match status" value="1"/>
</dbReference>
<comment type="function">
    <text evidence="7">Probable substrate-specific adapter of an E3 ubiquitin-protein ligase complex which mediates the ubiquitination and subsequent proteasomal degradation of target proteins. May have a role in synapse differentiation and growth.</text>
</comment>
<gene>
    <name evidence="9" type="ORF">PVAND_000144</name>
</gene>
<dbReference type="SMART" id="SM00875">
    <property type="entry name" value="BACK"/>
    <property type="match status" value="1"/>
</dbReference>
<dbReference type="InterPro" id="IPR017096">
    <property type="entry name" value="BTB-kelch_protein"/>
</dbReference>
<evidence type="ECO:0000256" key="3">
    <source>
        <dbReference type="ARBA" id="ARBA00022441"/>
    </source>
</evidence>
<keyword evidence="10" id="KW-1185">Reference proteome</keyword>
<dbReference type="InterPro" id="IPR001611">
    <property type="entry name" value="Leu-rich_rpt"/>
</dbReference>
<dbReference type="OrthoDB" id="45365at2759"/>
<feature type="domain" description="BTB" evidence="8">
    <location>
        <begin position="53"/>
        <end position="122"/>
    </location>
</feature>
<keyword evidence="6" id="KW-0009">Actin-binding</keyword>
<dbReference type="PANTHER" id="PTHR24412:SF489">
    <property type="entry name" value="RING FINGER DOMAIN AND KELCH REPEAT-CONTAINING PROTEIN DDB_G0271372"/>
    <property type="match status" value="1"/>
</dbReference>